<sequence length="122" mass="13479">MFLQQRLSPSSITDTFKGRTVGSLVVRAGESRPEGLGSMPPNTLRVHTEYALVKSVGSKVLWAESRVQGTGEYFPLLQSHGKIVEVEIGGVAIYHPFVEFCRANSYCHLYGAQGLGQRQTYF</sequence>
<accession>A0A8X6V7K4</accession>
<organism evidence="1 2">
    <name type="scientific">Trichonephila clavipes</name>
    <name type="common">Golden silk orbweaver</name>
    <name type="synonym">Nephila clavipes</name>
    <dbReference type="NCBI Taxonomy" id="2585209"/>
    <lineage>
        <taxon>Eukaryota</taxon>
        <taxon>Metazoa</taxon>
        <taxon>Ecdysozoa</taxon>
        <taxon>Arthropoda</taxon>
        <taxon>Chelicerata</taxon>
        <taxon>Arachnida</taxon>
        <taxon>Araneae</taxon>
        <taxon>Araneomorphae</taxon>
        <taxon>Entelegynae</taxon>
        <taxon>Araneoidea</taxon>
        <taxon>Nephilidae</taxon>
        <taxon>Trichonephila</taxon>
    </lineage>
</organism>
<evidence type="ECO:0000313" key="2">
    <source>
        <dbReference type="Proteomes" id="UP000887159"/>
    </source>
</evidence>
<gene>
    <name evidence="1" type="primary">NCL1_43532</name>
    <name evidence="1" type="ORF">TNCV_4287581</name>
</gene>
<evidence type="ECO:0000313" key="1">
    <source>
        <dbReference type="EMBL" id="GFY07822.1"/>
    </source>
</evidence>
<dbReference type="EMBL" id="BMAU01021278">
    <property type="protein sequence ID" value="GFY07822.1"/>
    <property type="molecule type" value="Genomic_DNA"/>
</dbReference>
<comment type="caution">
    <text evidence="1">The sequence shown here is derived from an EMBL/GenBank/DDBJ whole genome shotgun (WGS) entry which is preliminary data.</text>
</comment>
<keyword evidence="2" id="KW-1185">Reference proteome</keyword>
<dbReference type="Proteomes" id="UP000887159">
    <property type="component" value="Unassembled WGS sequence"/>
</dbReference>
<dbReference type="AlphaFoldDB" id="A0A8X6V7K4"/>
<reference evidence="1" key="1">
    <citation type="submission" date="2020-08" db="EMBL/GenBank/DDBJ databases">
        <title>Multicomponent nature underlies the extraordinary mechanical properties of spider dragline silk.</title>
        <authorList>
            <person name="Kono N."/>
            <person name="Nakamura H."/>
            <person name="Mori M."/>
            <person name="Yoshida Y."/>
            <person name="Ohtoshi R."/>
            <person name="Malay A.D."/>
            <person name="Moran D.A.P."/>
            <person name="Tomita M."/>
            <person name="Numata K."/>
            <person name="Arakawa K."/>
        </authorList>
    </citation>
    <scope>NUCLEOTIDE SEQUENCE</scope>
</reference>
<protein>
    <submittedName>
        <fullName evidence="1">Uncharacterized protein</fullName>
    </submittedName>
</protein>
<name>A0A8X6V7K4_TRICX</name>
<proteinExistence type="predicted"/>